<organism evidence="1 2">
    <name type="scientific">Streptomyces meridianus</name>
    <dbReference type="NCBI Taxonomy" id="2938945"/>
    <lineage>
        <taxon>Bacteria</taxon>
        <taxon>Bacillati</taxon>
        <taxon>Actinomycetota</taxon>
        <taxon>Actinomycetes</taxon>
        <taxon>Kitasatosporales</taxon>
        <taxon>Streptomycetaceae</taxon>
        <taxon>Streptomyces</taxon>
    </lineage>
</organism>
<dbReference type="Proteomes" id="UP001167160">
    <property type="component" value="Unassembled WGS sequence"/>
</dbReference>
<dbReference type="RefSeq" id="WP_251415686.1">
    <property type="nucleotide sequence ID" value="NZ_JAMQGM010000031.1"/>
</dbReference>
<proteinExistence type="predicted"/>
<keyword evidence="2" id="KW-1185">Reference proteome</keyword>
<accession>A0ABT0X866</accession>
<dbReference type="EMBL" id="JAMQGM010000031">
    <property type="protein sequence ID" value="MCM2578725.1"/>
    <property type="molecule type" value="Genomic_DNA"/>
</dbReference>
<name>A0ABT0X866_9ACTN</name>
<evidence type="ECO:0000313" key="2">
    <source>
        <dbReference type="Proteomes" id="UP001167160"/>
    </source>
</evidence>
<evidence type="ECO:0000313" key="1">
    <source>
        <dbReference type="EMBL" id="MCM2578725.1"/>
    </source>
</evidence>
<gene>
    <name evidence="1" type="ORF">M1E25_15420</name>
</gene>
<reference evidence="1" key="1">
    <citation type="journal article" date="2023" name="Int. J. Syst. Evol. Microbiol.">
        <title>Streptomyces meridianus sp. nov. isolated from brackish water of the Tagus estuary in Alcochete, Portugal.</title>
        <authorList>
            <person name="Santos J.D.N."/>
            <person name="Klimek D."/>
            <person name="Calusinska M."/>
            <person name="Lobo Da Cunha A."/>
            <person name="Catita J."/>
            <person name="Goncalves H."/>
            <person name="Gonzalez I."/>
            <person name="Reyes F."/>
            <person name="Lage O.M."/>
        </authorList>
    </citation>
    <scope>NUCLEOTIDE SEQUENCE</scope>
    <source>
        <strain evidence="1">MTZ3.1</strain>
    </source>
</reference>
<comment type="caution">
    <text evidence="1">The sequence shown here is derived from an EMBL/GenBank/DDBJ whole genome shotgun (WGS) entry which is preliminary data.</text>
</comment>
<sequence length="45" mass="5046">MSSLFGISHAEAVARINSTWADLDFTRGHDLIGHEEPGHWAHVIY</sequence>
<protein>
    <submittedName>
        <fullName evidence="1">Uncharacterized protein</fullName>
    </submittedName>
</protein>